<organism evidence="1 2">
    <name type="scientific">Meloidogyne enterolobii</name>
    <name type="common">Root-knot nematode worm</name>
    <name type="synonym">Meloidogyne mayaguensis</name>
    <dbReference type="NCBI Taxonomy" id="390850"/>
    <lineage>
        <taxon>Eukaryota</taxon>
        <taxon>Metazoa</taxon>
        <taxon>Ecdysozoa</taxon>
        <taxon>Nematoda</taxon>
        <taxon>Chromadorea</taxon>
        <taxon>Rhabditida</taxon>
        <taxon>Tylenchina</taxon>
        <taxon>Tylenchomorpha</taxon>
        <taxon>Tylenchoidea</taxon>
        <taxon>Meloidogynidae</taxon>
        <taxon>Meloidogyninae</taxon>
        <taxon>Meloidogyne</taxon>
    </lineage>
</organism>
<comment type="caution">
    <text evidence="1">The sequence shown here is derived from an EMBL/GenBank/DDBJ whole genome shotgun (WGS) entry which is preliminary data.</text>
</comment>
<evidence type="ECO:0000313" key="2">
    <source>
        <dbReference type="Proteomes" id="UP000580250"/>
    </source>
</evidence>
<proteinExistence type="predicted"/>
<dbReference type="EMBL" id="CAJEWN010000033">
    <property type="protein sequence ID" value="CAD2144608.1"/>
    <property type="molecule type" value="Genomic_DNA"/>
</dbReference>
<dbReference type="Proteomes" id="UP000580250">
    <property type="component" value="Unassembled WGS sequence"/>
</dbReference>
<sequence length="44" mass="5478">MKFWSFQHRRPQILDIVNILIEMELKNLVRIYLKNLLQLHNFPN</sequence>
<name>A0A6V7U3N5_MELEN</name>
<dbReference type="AlphaFoldDB" id="A0A6V7U3N5"/>
<protein>
    <submittedName>
        <fullName evidence="1">Uncharacterized protein</fullName>
    </submittedName>
</protein>
<reference evidence="1 2" key="1">
    <citation type="submission" date="2020-08" db="EMBL/GenBank/DDBJ databases">
        <authorList>
            <person name="Koutsovoulos G."/>
            <person name="Danchin GJ E."/>
        </authorList>
    </citation>
    <scope>NUCLEOTIDE SEQUENCE [LARGE SCALE GENOMIC DNA]</scope>
</reference>
<accession>A0A6V7U3N5</accession>
<gene>
    <name evidence="1" type="ORF">MENT_LOCUS8006</name>
</gene>
<evidence type="ECO:0000313" key="1">
    <source>
        <dbReference type="EMBL" id="CAD2144608.1"/>
    </source>
</evidence>